<name>A0A1F4UAI8_UNCW3</name>
<protein>
    <submittedName>
        <fullName evidence="1">Uncharacterized protein</fullName>
    </submittedName>
</protein>
<evidence type="ECO:0000313" key="1">
    <source>
        <dbReference type="EMBL" id="OGC41870.1"/>
    </source>
</evidence>
<evidence type="ECO:0000313" key="2">
    <source>
        <dbReference type="Proteomes" id="UP000177025"/>
    </source>
</evidence>
<comment type="caution">
    <text evidence="1">The sequence shown here is derived from an EMBL/GenBank/DDBJ whole genome shotgun (WGS) entry which is preliminary data.</text>
</comment>
<organism evidence="1 2">
    <name type="scientific">candidate division WOR-3 bacterium RBG_13_43_14</name>
    <dbReference type="NCBI Taxonomy" id="1802590"/>
    <lineage>
        <taxon>Bacteria</taxon>
        <taxon>Bacteria division WOR-3</taxon>
    </lineage>
</organism>
<dbReference type="InterPro" id="IPR036278">
    <property type="entry name" value="Sialidase_sf"/>
</dbReference>
<accession>A0A1F4UAI8</accession>
<dbReference type="Proteomes" id="UP000177025">
    <property type="component" value="Unassembled WGS sequence"/>
</dbReference>
<dbReference type="SUPFAM" id="SSF50939">
    <property type="entry name" value="Sialidases"/>
    <property type="match status" value="1"/>
</dbReference>
<reference evidence="1 2" key="1">
    <citation type="journal article" date="2016" name="Nat. Commun.">
        <title>Thousands of microbial genomes shed light on interconnected biogeochemical processes in an aquifer system.</title>
        <authorList>
            <person name="Anantharaman K."/>
            <person name="Brown C.T."/>
            <person name="Hug L.A."/>
            <person name="Sharon I."/>
            <person name="Castelle C.J."/>
            <person name="Probst A.J."/>
            <person name="Thomas B.C."/>
            <person name="Singh A."/>
            <person name="Wilkins M.J."/>
            <person name="Karaoz U."/>
            <person name="Brodie E.L."/>
            <person name="Williams K.H."/>
            <person name="Hubbard S.S."/>
            <person name="Banfield J.F."/>
        </authorList>
    </citation>
    <scope>NUCLEOTIDE SEQUENCE [LARGE SCALE GENOMIC DNA]</scope>
</reference>
<dbReference type="EMBL" id="MEUM01000091">
    <property type="protein sequence ID" value="OGC41870.1"/>
    <property type="molecule type" value="Genomic_DNA"/>
</dbReference>
<dbReference type="AlphaFoldDB" id="A0A1F4UAI8"/>
<proteinExistence type="predicted"/>
<gene>
    <name evidence="1" type="ORF">A2Y85_01830</name>
</gene>
<sequence>MPDILIVNDLNSGINFGPQPKIVADSKSNSDTTFLYIVWADNATGANQIKLARSTDFAQSFIDLGIVDKNTGNVNRHPYIVVDDSGWVHCAWDLGTSGSNQDPHPWIGYNRSQDRGANFMVNDLIVNDDSTEVFRGNPSITYNAINGNILVSWEDSRRAGGNANPDIWMSKMHRDSISFQQNERTNWWLQDTTERYDNFRPVIRMDPQGIMVAAWHCDPEEDGTYGIHMAAYSDSLHRFSGSQTLYDTYTGTSGANFGNAFYAPSLFVTEIDSITNFFLVWQDFIEDTLGGNIYSIRGRVVEVLADLDVDNDSLDVVNDTMNLRTQPAGPVYSPYAKGLFVLINTSDTYNPDSADGPSMSRIDSLRTFGSLSGPGGMIDSIFVLGLPQSMTVGQIALCTLAVVIPVNMTEGFYSGSVIIEGVDSLGALVQEMFSVVIYGPQPRGNLDSLRIAPIPFKPNSDPSHDAIHFQGLTADATIRIYDLAGTLVFGPETDSDGDGHIAWDAEVASGIYIYLVTTTDGEMKKGKLSVIR</sequence>